<sequence length="135" mass="15152">TKERNPLQSTWKQYPSSSLNLISNRWDSCAMICALGRGGTHEDELPQNLKKSQENESKAAAKNRKKREAKARSKQEEENQPTSQVVENAPQSPSAPAAAVSGDNDKKIRNLKKKLRQIEELKTQQKAGKQLEVNQ</sequence>
<dbReference type="STRING" id="45351.A7TBG1"/>
<dbReference type="HOGENOM" id="CLU_1890997_0_0_1"/>
<feature type="non-terminal residue" evidence="2">
    <location>
        <position position="135"/>
    </location>
</feature>
<accession>A7TBG1</accession>
<feature type="compositionally biased region" description="Low complexity" evidence="1">
    <location>
        <begin position="89"/>
        <end position="101"/>
    </location>
</feature>
<evidence type="ECO:0000256" key="1">
    <source>
        <dbReference type="SAM" id="MobiDB-lite"/>
    </source>
</evidence>
<evidence type="ECO:0000313" key="2">
    <source>
        <dbReference type="EMBL" id="EDO26646.1"/>
    </source>
</evidence>
<proteinExistence type="predicted"/>
<reference evidence="2 3" key="1">
    <citation type="journal article" date="2007" name="Science">
        <title>Sea anemone genome reveals ancestral eumetazoan gene repertoire and genomic organization.</title>
        <authorList>
            <person name="Putnam N.H."/>
            <person name="Srivastava M."/>
            <person name="Hellsten U."/>
            <person name="Dirks B."/>
            <person name="Chapman J."/>
            <person name="Salamov A."/>
            <person name="Terry A."/>
            <person name="Shapiro H."/>
            <person name="Lindquist E."/>
            <person name="Kapitonov V.V."/>
            <person name="Jurka J."/>
            <person name="Genikhovich G."/>
            <person name="Grigoriev I.V."/>
            <person name="Lucas S.M."/>
            <person name="Steele R.E."/>
            <person name="Finnerty J.R."/>
            <person name="Technau U."/>
            <person name="Martindale M.Q."/>
            <person name="Rokhsar D.S."/>
        </authorList>
    </citation>
    <scope>NUCLEOTIDE SEQUENCE [LARGE SCALE GENOMIC DNA]</scope>
    <source>
        <strain evidence="3">CH2 X CH6</strain>
    </source>
</reference>
<evidence type="ECO:0000313" key="3">
    <source>
        <dbReference type="Proteomes" id="UP000001593"/>
    </source>
</evidence>
<protein>
    <submittedName>
        <fullName evidence="2">Uncharacterized protein</fullName>
    </submittedName>
</protein>
<feature type="non-terminal residue" evidence="2">
    <location>
        <position position="1"/>
    </location>
</feature>
<feature type="region of interest" description="Disordered" evidence="1">
    <location>
        <begin position="38"/>
        <end position="112"/>
    </location>
</feature>
<keyword evidence="3" id="KW-1185">Reference proteome</keyword>
<dbReference type="Proteomes" id="UP000001593">
    <property type="component" value="Unassembled WGS sequence"/>
</dbReference>
<gene>
    <name evidence="2" type="ORF">NEMVEDRAFT_v1g224851</name>
</gene>
<dbReference type="InParanoid" id="A7TBG1"/>
<dbReference type="AlphaFoldDB" id="A7TBG1"/>
<organism evidence="2 3">
    <name type="scientific">Nematostella vectensis</name>
    <name type="common">Starlet sea anemone</name>
    <dbReference type="NCBI Taxonomy" id="45351"/>
    <lineage>
        <taxon>Eukaryota</taxon>
        <taxon>Metazoa</taxon>
        <taxon>Cnidaria</taxon>
        <taxon>Anthozoa</taxon>
        <taxon>Hexacorallia</taxon>
        <taxon>Actiniaria</taxon>
        <taxon>Edwardsiidae</taxon>
        <taxon>Nematostella</taxon>
    </lineage>
</organism>
<name>A7TBG1_NEMVE</name>
<dbReference type="EMBL" id="DS475182">
    <property type="protein sequence ID" value="EDO26646.1"/>
    <property type="molecule type" value="Genomic_DNA"/>
</dbReference>